<dbReference type="Gene3D" id="3.10.450.50">
    <property type="match status" value="1"/>
</dbReference>
<feature type="domain" description="SnoaL-like" evidence="1">
    <location>
        <begin position="7"/>
        <end position="115"/>
    </location>
</feature>
<dbReference type="OrthoDB" id="956787at2"/>
<evidence type="ECO:0000313" key="2">
    <source>
        <dbReference type="EMBL" id="AMW06140.1"/>
    </source>
</evidence>
<dbReference type="STRING" id="1379270.GEMMAAP_17815"/>
<reference evidence="2 3" key="2">
    <citation type="journal article" date="2016" name="Environ. Microbiol. Rep.">
        <title>Metagenomic evidence for the presence of phototrophic Gemmatimonadetes bacteria in diverse environments.</title>
        <authorList>
            <person name="Zeng Y."/>
            <person name="Baumbach J."/>
            <person name="Barbosa E.G."/>
            <person name="Azevedo V."/>
            <person name="Zhang C."/>
            <person name="Koblizek M."/>
        </authorList>
    </citation>
    <scope>NUCLEOTIDE SEQUENCE [LARGE SCALE GENOMIC DNA]</scope>
    <source>
        <strain evidence="2 3">AP64</strain>
    </source>
</reference>
<reference evidence="2 3" key="1">
    <citation type="journal article" date="2014" name="Proc. Natl. Acad. Sci. U.S.A.">
        <title>Functional type 2 photosynthetic reaction centers found in the rare bacterial phylum Gemmatimonadetes.</title>
        <authorList>
            <person name="Zeng Y."/>
            <person name="Feng F."/>
            <person name="Medova H."/>
            <person name="Dean J."/>
            <person name="Koblizek M."/>
        </authorList>
    </citation>
    <scope>NUCLEOTIDE SEQUENCE [LARGE SCALE GENOMIC DNA]</scope>
    <source>
        <strain evidence="2 3">AP64</strain>
    </source>
</reference>
<evidence type="ECO:0000313" key="3">
    <source>
        <dbReference type="Proteomes" id="UP000076404"/>
    </source>
</evidence>
<dbReference type="InterPro" id="IPR032710">
    <property type="entry name" value="NTF2-like_dom_sf"/>
</dbReference>
<dbReference type="Proteomes" id="UP000076404">
    <property type="component" value="Chromosome"/>
</dbReference>
<keyword evidence="3" id="KW-1185">Reference proteome</keyword>
<dbReference type="RefSeq" id="WP_026848123.1">
    <property type="nucleotide sequence ID" value="NZ_CP011454.1"/>
</dbReference>
<proteinExistence type="predicted"/>
<accession>A0A143BNQ7</accession>
<dbReference type="eggNOG" id="COG3631">
    <property type="taxonomic scope" value="Bacteria"/>
</dbReference>
<dbReference type="InterPro" id="IPR037401">
    <property type="entry name" value="SnoaL-like"/>
</dbReference>
<protein>
    <recommendedName>
        <fullName evidence="1">SnoaL-like domain-containing protein</fullName>
    </recommendedName>
</protein>
<name>A0A143BNQ7_9BACT</name>
<dbReference type="SUPFAM" id="SSF54427">
    <property type="entry name" value="NTF2-like"/>
    <property type="match status" value="1"/>
</dbReference>
<gene>
    <name evidence="2" type="ORF">GEMMAAP_17815</name>
</gene>
<dbReference type="Pfam" id="PF12680">
    <property type="entry name" value="SnoaL_2"/>
    <property type="match status" value="1"/>
</dbReference>
<dbReference type="AlphaFoldDB" id="A0A143BNQ7"/>
<evidence type="ECO:0000259" key="1">
    <source>
        <dbReference type="Pfam" id="PF12680"/>
    </source>
</evidence>
<dbReference type="KEGG" id="gph:GEMMAAP_17815"/>
<dbReference type="EMBL" id="CP011454">
    <property type="protein sequence ID" value="AMW06140.1"/>
    <property type="molecule type" value="Genomic_DNA"/>
</dbReference>
<dbReference type="PANTHER" id="PTHR41252:SF1">
    <property type="entry name" value="BLR2505 PROTEIN"/>
    <property type="match status" value="1"/>
</dbReference>
<dbReference type="PANTHER" id="PTHR41252">
    <property type="entry name" value="BLR2505 PROTEIN"/>
    <property type="match status" value="1"/>
</dbReference>
<sequence>MSNAQTIQAAYAAFANNDPSVLFGAMAPDIQWHEAQGNPLADRNPYVGAQAIGEGVFGRLLAAIDHFTAVPSEIIDGGNHVIVLGRYGGTMKHTGATLDAPFCHVYRFEGGHIVSFQQYTDTAQWAQLMP</sequence>
<organism evidence="2 3">
    <name type="scientific">Gemmatimonas phototrophica</name>
    <dbReference type="NCBI Taxonomy" id="1379270"/>
    <lineage>
        <taxon>Bacteria</taxon>
        <taxon>Pseudomonadati</taxon>
        <taxon>Gemmatimonadota</taxon>
        <taxon>Gemmatimonadia</taxon>
        <taxon>Gemmatimonadales</taxon>
        <taxon>Gemmatimonadaceae</taxon>
        <taxon>Gemmatimonas</taxon>
    </lineage>
</organism>